<sequence length="182" mass="20463">MEISLAETDESRQEAQAFFEQAFPGDSRIAVPSMVMDLMYRTLLVQVRDDEGRLVGAAMSVEPHLTSGLGVLPPESRPAELIRVAGKVSELDRIAVLPEYRGQGLGAQMIAFLEPLLADRGVQTWFGSGNEREDVVPLRRFFERTDFTVLTDGKKLPPFHGLTWYPETLTNPPLWFWKSVSR</sequence>
<keyword evidence="3" id="KW-1185">Reference proteome</keyword>
<gene>
    <name evidence="2" type="ORF">ACFPWU_03070</name>
</gene>
<evidence type="ECO:0000313" key="2">
    <source>
        <dbReference type="EMBL" id="MFC6152646.1"/>
    </source>
</evidence>
<dbReference type="Gene3D" id="3.40.630.30">
    <property type="match status" value="1"/>
</dbReference>
<dbReference type="InterPro" id="IPR016181">
    <property type="entry name" value="Acyl_CoA_acyltransferase"/>
</dbReference>
<dbReference type="GO" id="GO:0016746">
    <property type="term" value="F:acyltransferase activity"/>
    <property type="evidence" value="ECO:0007669"/>
    <property type="project" value="UniProtKB-KW"/>
</dbReference>
<dbReference type="PROSITE" id="PS51186">
    <property type="entry name" value="GNAT"/>
    <property type="match status" value="1"/>
</dbReference>
<feature type="domain" description="N-acetyltransferase" evidence="1">
    <location>
        <begin position="1"/>
        <end position="181"/>
    </location>
</feature>
<dbReference type="Pfam" id="PF00583">
    <property type="entry name" value="Acetyltransf_1"/>
    <property type="match status" value="1"/>
</dbReference>
<evidence type="ECO:0000259" key="1">
    <source>
        <dbReference type="PROSITE" id="PS51186"/>
    </source>
</evidence>
<name>A0ABW1QT68_9ACTN</name>
<accession>A0ABW1QT68</accession>
<dbReference type="InterPro" id="IPR000182">
    <property type="entry name" value="GNAT_dom"/>
</dbReference>
<comment type="caution">
    <text evidence="2">The sequence shown here is derived from an EMBL/GenBank/DDBJ whole genome shotgun (WGS) entry which is preliminary data.</text>
</comment>
<dbReference type="SUPFAM" id="SSF55729">
    <property type="entry name" value="Acyl-CoA N-acyltransferases (Nat)"/>
    <property type="match status" value="1"/>
</dbReference>
<reference evidence="3" key="1">
    <citation type="journal article" date="2019" name="Int. J. Syst. Evol. Microbiol.">
        <title>The Global Catalogue of Microorganisms (GCM) 10K type strain sequencing project: providing services to taxonomists for standard genome sequencing and annotation.</title>
        <authorList>
            <consortium name="The Broad Institute Genomics Platform"/>
            <consortium name="The Broad Institute Genome Sequencing Center for Infectious Disease"/>
            <person name="Wu L."/>
            <person name="Ma J."/>
        </authorList>
    </citation>
    <scope>NUCLEOTIDE SEQUENCE [LARGE SCALE GENOMIC DNA]</scope>
    <source>
        <strain evidence="3">DFY28</strain>
    </source>
</reference>
<protein>
    <submittedName>
        <fullName evidence="2">GNAT family N-acetyltransferase</fullName>
        <ecNumber evidence="2">2.3.1.-</ecNumber>
    </submittedName>
</protein>
<organism evidence="2 3">
    <name type="scientific">Nocardioides yefusunii</name>
    <dbReference type="NCBI Taxonomy" id="2500546"/>
    <lineage>
        <taxon>Bacteria</taxon>
        <taxon>Bacillati</taxon>
        <taxon>Actinomycetota</taxon>
        <taxon>Actinomycetes</taxon>
        <taxon>Propionibacteriales</taxon>
        <taxon>Nocardioidaceae</taxon>
        <taxon>Nocardioides</taxon>
    </lineage>
</organism>
<dbReference type="RefSeq" id="WP_128219694.1">
    <property type="nucleotide sequence ID" value="NZ_CP034929.1"/>
</dbReference>
<dbReference type="Proteomes" id="UP001596098">
    <property type="component" value="Unassembled WGS sequence"/>
</dbReference>
<dbReference type="EMBL" id="JBHSQI010000002">
    <property type="protein sequence ID" value="MFC6152646.1"/>
    <property type="molecule type" value="Genomic_DNA"/>
</dbReference>
<keyword evidence="2" id="KW-0012">Acyltransferase</keyword>
<dbReference type="CDD" id="cd04301">
    <property type="entry name" value="NAT_SF"/>
    <property type="match status" value="1"/>
</dbReference>
<proteinExistence type="predicted"/>
<evidence type="ECO:0000313" key="3">
    <source>
        <dbReference type="Proteomes" id="UP001596098"/>
    </source>
</evidence>
<keyword evidence="2" id="KW-0808">Transferase</keyword>
<dbReference type="EC" id="2.3.1.-" evidence="2"/>